<gene>
    <name evidence="2" type="ORF">MAM_08425</name>
</gene>
<dbReference type="RefSeq" id="XP_040674785.1">
    <property type="nucleotide sequence ID" value="XM_040827223.1"/>
</dbReference>
<dbReference type="AlphaFoldDB" id="A0A0B2WJ58"/>
<feature type="compositionally biased region" description="Polar residues" evidence="1">
    <location>
        <begin position="23"/>
        <end position="42"/>
    </location>
</feature>
<accession>A0A0B2WJ58</accession>
<evidence type="ECO:0000256" key="1">
    <source>
        <dbReference type="SAM" id="MobiDB-lite"/>
    </source>
</evidence>
<name>A0A0B2WJ58_METAS</name>
<organism evidence="2 3">
    <name type="scientific">Metarhizium album (strain ARSEF 1941)</name>
    <dbReference type="NCBI Taxonomy" id="1081103"/>
    <lineage>
        <taxon>Eukaryota</taxon>
        <taxon>Fungi</taxon>
        <taxon>Dikarya</taxon>
        <taxon>Ascomycota</taxon>
        <taxon>Pezizomycotina</taxon>
        <taxon>Sordariomycetes</taxon>
        <taxon>Hypocreomycetidae</taxon>
        <taxon>Hypocreales</taxon>
        <taxon>Clavicipitaceae</taxon>
        <taxon>Metarhizium</taxon>
    </lineage>
</organism>
<dbReference type="OrthoDB" id="412874at2759"/>
<dbReference type="GeneID" id="63742880"/>
<dbReference type="HOGENOM" id="CLU_1289197_0_0_1"/>
<feature type="region of interest" description="Disordered" evidence="1">
    <location>
        <begin position="23"/>
        <end position="50"/>
    </location>
</feature>
<evidence type="ECO:0000313" key="3">
    <source>
        <dbReference type="Proteomes" id="UP000030816"/>
    </source>
</evidence>
<dbReference type="EMBL" id="AZHE01000058">
    <property type="protein sequence ID" value="KHN93719.1"/>
    <property type="molecule type" value="Genomic_DNA"/>
</dbReference>
<evidence type="ECO:0000313" key="2">
    <source>
        <dbReference type="EMBL" id="KHN93719.1"/>
    </source>
</evidence>
<comment type="caution">
    <text evidence="2">The sequence shown here is derived from an EMBL/GenBank/DDBJ whole genome shotgun (WGS) entry which is preliminary data.</text>
</comment>
<proteinExistence type="predicted"/>
<sequence length="214" mass="23083">MKPTTLITSFSYATAMALSIGSQGSSSHNAVGRNLPQTSETESPAERGIYSGMSNDKVAKLRKRAVKRDDCGRLDEAIRSCVKRANTAAAIISNSLTGRNKELYDQYFKGNDPKIDVDLWGIEANPQVRPAAICKNLRIPGLPPTAICKNSRIPGLSPTTLVSSLHGGAPRLPDGNSYKAGGYAEPVRLEPEDAIGILNSKRRQDVVCIFLFLP</sequence>
<reference evidence="2 3" key="1">
    <citation type="journal article" date="2014" name="Proc. Natl. Acad. Sci. U.S.A.">
        <title>Trajectory and genomic determinants of fungal-pathogen speciation and host adaptation.</title>
        <authorList>
            <person name="Hu X."/>
            <person name="Xiao G."/>
            <person name="Zheng P."/>
            <person name="Shang Y."/>
            <person name="Su Y."/>
            <person name="Zhang X."/>
            <person name="Liu X."/>
            <person name="Zhan S."/>
            <person name="St Leger R.J."/>
            <person name="Wang C."/>
        </authorList>
    </citation>
    <scope>NUCLEOTIDE SEQUENCE [LARGE SCALE GENOMIC DNA]</scope>
    <source>
        <strain evidence="2 3">ARSEF 1941</strain>
    </source>
</reference>
<keyword evidence="3" id="KW-1185">Reference proteome</keyword>
<dbReference type="Proteomes" id="UP000030816">
    <property type="component" value="Unassembled WGS sequence"/>
</dbReference>
<protein>
    <submittedName>
        <fullName evidence="2">Uncharacterized protein</fullName>
    </submittedName>
</protein>